<organism evidence="2 3">
    <name type="scientific">Arthrobacter jiangjiafuii</name>
    <dbReference type="NCBI Taxonomy" id="2817475"/>
    <lineage>
        <taxon>Bacteria</taxon>
        <taxon>Bacillati</taxon>
        <taxon>Actinomycetota</taxon>
        <taxon>Actinomycetes</taxon>
        <taxon>Micrococcales</taxon>
        <taxon>Micrococcaceae</taxon>
        <taxon>Arthrobacter</taxon>
    </lineage>
</organism>
<dbReference type="EMBL" id="CP076022">
    <property type="protein sequence ID" value="QWC10211.1"/>
    <property type="molecule type" value="Genomic_DNA"/>
</dbReference>
<feature type="compositionally biased region" description="Pro residues" evidence="1">
    <location>
        <begin position="159"/>
        <end position="168"/>
    </location>
</feature>
<accession>A0A975M692</accession>
<dbReference type="KEGG" id="ajg:KKR91_00685"/>
<feature type="region of interest" description="Disordered" evidence="1">
    <location>
        <begin position="115"/>
        <end position="172"/>
    </location>
</feature>
<proteinExistence type="predicted"/>
<dbReference type="AlphaFoldDB" id="A0A975M692"/>
<dbReference type="Proteomes" id="UP000676885">
    <property type="component" value="Chromosome"/>
</dbReference>
<keyword evidence="3" id="KW-1185">Reference proteome</keyword>
<feature type="compositionally biased region" description="Pro residues" evidence="1">
    <location>
        <begin position="126"/>
        <end position="135"/>
    </location>
</feature>
<reference evidence="2 3" key="1">
    <citation type="submission" date="2021-05" db="EMBL/GenBank/DDBJ databases">
        <title>Novel species in genus Arthrobacter.</title>
        <authorList>
            <person name="Zhang G."/>
        </authorList>
    </citation>
    <scope>NUCLEOTIDE SEQUENCE [LARGE SCALE GENOMIC DNA]</scope>
    <source>
        <strain evidence="3">zg-ZUI227</strain>
    </source>
</reference>
<dbReference type="RefSeq" id="WP_210226954.1">
    <property type="nucleotide sequence ID" value="NZ_CP076022.1"/>
</dbReference>
<feature type="compositionally biased region" description="Low complexity" evidence="1">
    <location>
        <begin position="115"/>
        <end position="125"/>
    </location>
</feature>
<sequence>MDIASQEYTPPDHALRVLVRIDTRQGLACLEVRGCLTPDTCSTLLNILAHTGGLGAAVSVNLLRAAHVDSGALALILDSADDAVHADPDRASSAPVEILVPPVLPVCQSGPVSPAAAAAPAAPDLPVQPPLPGTPVPGLSGSGLSGSGLSGSGVSTPERPLPGGPLSPHPLTNEEAVELAFVLRDPRVFTQPSPFRPQVL</sequence>
<gene>
    <name evidence="2" type="ORF">KKR91_00685</name>
</gene>
<protein>
    <submittedName>
        <fullName evidence="2">Uncharacterized protein</fullName>
    </submittedName>
</protein>
<evidence type="ECO:0000313" key="2">
    <source>
        <dbReference type="EMBL" id="QWC10211.1"/>
    </source>
</evidence>
<feature type="compositionally biased region" description="Gly residues" evidence="1">
    <location>
        <begin position="140"/>
        <end position="151"/>
    </location>
</feature>
<name>A0A975M692_9MICC</name>
<evidence type="ECO:0000313" key="3">
    <source>
        <dbReference type="Proteomes" id="UP000676885"/>
    </source>
</evidence>
<evidence type="ECO:0000256" key="1">
    <source>
        <dbReference type="SAM" id="MobiDB-lite"/>
    </source>
</evidence>